<dbReference type="InterPro" id="IPR023198">
    <property type="entry name" value="PGP-like_dom2"/>
</dbReference>
<comment type="caution">
    <text evidence="2">The sequence shown here is derived from an EMBL/GenBank/DDBJ whole genome shotgun (WGS) entry which is preliminary data.</text>
</comment>
<dbReference type="InterPro" id="IPR006439">
    <property type="entry name" value="HAD-SF_hydro_IA"/>
</dbReference>
<dbReference type="EC" id="3.8.1.2" evidence="2"/>
<dbReference type="NCBIfam" id="TIGR01493">
    <property type="entry name" value="HAD-SF-IA-v2"/>
    <property type="match status" value="1"/>
</dbReference>
<dbReference type="SUPFAM" id="SSF56784">
    <property type="entry name" value="HAD-like"/>
    <property type="match status" value="1"/>
</dbReference>
<dbReference type="Pfam" id="PF00702">
    <property type="entry name" value="Hydrolase"/>
    <property type="match status" value="1"/>
</dbReference>
<gene>
    <name evidence="2" type="ORF">HNR10_000288</name>
</gene>
<accession>A0A7Z0EHY5</accession>
<dbReference type="InterPro" id="IPR023214">
    <property type="entry name" value="HAD_sf"/>
</dbReference>
<dbReference type="PANTHER" id="PTHR43316">
    <property type="entry name" value="HYDROLASE, HALOACID DELAHOGENASE-RELATED"/>
    <property type="match status" value="1"/>
</dbReference>
<dbReference type="Gene3D" id="1.10.150.240">
    <property type="entry name" value="Putative phosphatase, domain 2"/>
    <property type="match status" value="1"/>
</dbReference>
<dbReference type="EMBL" id="JACCFS010000001">
    <property type="protein sequence ID" value="NYJ32407.1"/>
    <property type="molecule type" value="Genomic_DNA"/>
</dbReference>
<evidence type="ECO:0000256" key="1">
    <source>
        <dbReference type="ARBA" id="ARBA00022801"/>
    </source>
</evidence>
<name>A0A7Z0EHY5_9ACTN</name>
<organism evidence="2 3">
    <name type="scientific">Nocardiopsis aegyptia</name>
    <dbReference type="NCBI Taxonomy" id="220378"/>
    <lineage>
        <taxon>Bacteria</taxon>
        <taxon>Bacillati</taxon>
        <taxon>Actinomycetota</taxon>
        <taxon>Actinomycetes</taxon>
        <taxon>Streptosporangiales</taxon>
        <taxon>Nocardiopsidaceae</taxon>
        <taxon>Nocardiopsis</taxon>
    </lineage>
</organism>
<reference evidence="2 3" key="1">
    <citation type="submission" date="2020-07" db="EMBL/GenBank/DDBJ databases">
        <title>Sequencing the genomes of 1000 actinobacteria strains.</title>
        <authorList>
            <person name="Klenk H.-P."/>
        </authorList>
    </citation>
    <scope>NUCLEOTIDE SEQUENCE [LARGE SCALE GENOMIC DNA]</scope>
    <source>
        <strain evidence="2 3">DSM 44442</strain>
    </source>
</reference>
<dbReference type="Gene3D" id="3.40.50.1000">
    <property type="entry name" value="HAD superfamily/HAD-like"/>
    <property type="match status" value="1"/>
</dbReference>
<keyword evidence="3" id="KW-1185">Reference proteome</keyword>
<dbReference type="PANTHER" id="PTHR43316:SF3">
    <property type="entry name" value="HALOACID DEHALOGENASE, TYPE II (AFU_ORTHOLOGUE AFUA_2G07750)-RELATED"/>
    <property type="match status" value="1"/>
</dbReference>
<sequence length="223" mass="23817">MDERQRPLVIAFDVMETLFPIAPLEARFTAAGLAPGTVRLWFERTLRNGFALSAGGGHRPFTEVAVGALLDVDGHRLTEPTVRDLVGSIAELEPRPEAAAALRLARTAGPRVVALTNGSADTTGALLGRTGLDAHVERVISADEVRRWKPAPEPYLHAAEVCGVPRARLALVAAHAWDVDGARRAGLTTGWSAHLEGLFPQVFEPADVCGADLVDVVEGLLER</sequence>
<dbReference type="RefSeq" id="WP_179820205.1">
    <property type="nucleotide sequence ID" value="NZ_JACCFS010000001.1"/>
</dbReference>
<dbReference type="InterPro" id="IPR036412">
    <property type="entry name" value="HAD-like_sf"/>
</dbReference>
<dbReference type="PRINTS" id="PR00413">
    <property type="entry name" value="HADHALOGNASE"/>
</dbReference>
<proteinExistence type="predicted"/>
<evidence type="ECO:0000313" key="2">
    <source>
        <dbReference type="EMBL" id="NYJ32407.1"/>
    </source>
</evidence>
<protein>
    <submittedName>
        <fullName evidence="2">2-haloacid dehalogenase</fullName>
        <ecNumber evidence="2">3.8.1.2</ecNumber>
    </submittedName>
</protein>
<dbReference type="InterPro" id="IPR051540">
    <property type="entry name" value="S-2-haloacid_dehalogenase"/>
</dbReference>
<keyword evidence="1 2" id="KW-0378">Hydrolase</keyword>
<evidence type="ECO:0000313" key="3">
    <source>
        <dbReference type="Proteomes" id="UP000572051"/>
    </source>
</evidence>
<dbReference type="Proteomes" id="UP000572051">
    <property type="component" value="Unassembled WGS sequence"/>
</dbReference>
<dbReference type="GO" id="GO:0018784">
    <property type="term" value="F:(S)-2-haloacid dehalogenase activity"/>
    <property type="evidence" value="ECO:0007669"/>
    <property type="project" value="UniProtKB-EC"/>
</dbReference>
<dbReference type="AlphaFoldDB" id="A0A7Z0EHY5"/>